<dbReference type="InterPro" id="IPR051915">
    <property type="entry name" value="Cellulose_Degrad_GH3"/>
</dbReference>
<dbReference type="SMART" id="SM01217">
    <property type="entry name" value="Fn3_like"/>
    <property type="match status" value="1"/>
</dbReference>
<gene>
    <name evidence="9" type="ORF">EV209_2248</name>
</gene>
<dbReference type="Proteomes" id="UP000292927">
    <property type="component" value="Unassembled WGS sequence"/>
</dbReference>
<dbReference type="PROSITE" id="PS00775">
    <property type="entry name" value="GLYCOSYL_HYDROL_F3"/>
    <property type="match status" value="1"/>
</dbReference>
<dbReference type="RefSeq" id="WP_130435520.1">
    <property type="nucleotide sequence ID" value="NZ_SGXF01000004.1"/>
</dbReference>
<evidence type="ECO:0000256" key="2">
    <source>
        <dbReference type="ARBA" id="ARBA00005336"/>
    </source>
</evidence>
<dbReference type="GO" id="GO:0008422">
    <property type="term" value="F:beta-glucosidase activity"/>
    <property type="evidence" value="ECO:0007669"/>
    <property type="project" value="UniProtKB-EC"/>
</dbReference>
<organism evidence="9 10">
    <name type="scientific">Cuneatibacter caecimuris</name>
    <dbReference type="NCBI Taxonomy" id="1796618"/>
    <lineage>
        <taxon>Bacteria</taxon>
        <taxon>Bacillati</taxon>
        <taxon>Bacillota</taxon>
        <taxon>Clostridia</taxon>
        <taxon>Lachnospirales</taxon>
        <taxon>Lachnospiraceae</taxon>
        <taxon>Cuneatibacter</taxon>
    </lineage>
</organism>
<dbReference type="InterPro" id="IPR026891">
    <property type="entry name" value="Fn3-like"/>
</dbReference>
<evidence type="ECO:0000256" key="4">
    <source>
        <dbReference type="ARBA" id="ARBA00022729"/>
    </source>
</evidence>
<keyword evidence="4" id="KW-0732">Signal</keyword>
<evidence type="ECO:0000256" key="7">
    <source>
        <dbReference type="RuleBase" id="RU361161"/>
    </source>
</evidence>
<dbReference type="Pfam" id="PF14310">
    <property type="entry name" value="Fn3-like"/>
    <property type="match status" value="1"/>
</dbReference>
<evidence type="ECO:0000256" key="3">
    <source>
        <dbReference type="ARBA" id="ARBA00012744"/>
    </source>
</evidence>
<dbReference type="NCBIfam" id="NF011678">
    <property type="entry name" value="PRK15098.1"/>
    <property type="match status" value="1"/>
</dbReference>
<sequence length="733" mass="79809">MTNSELKNLLDSLSLEDKIGQLVQLTGECFAGGEIQTGPAEELGIPEDMVQRTGSILNVTGAEKLKGVQKRYLEQNPSGIPMLFMADVINGFKTVFPIPLGQGCSFDPGLVEEAAAVSARESSAAGLHVTFSPMVDLVRDARWGRVMESTGEDVCLNGVMGAAMVRGYQGKSLSEPGTIAACVKHFAAYGAPEAGREYNMVDLSEKRLREEYLQPYHAAAAEAGAALVMTSFNTVNGVPATGNRWLLDEILRKEWNYKGVVISDYSAIAELIVHGVVADGREASRLALECGVDIDMVTDMYAGHLQDMVESGVISEELLDASVMRVLELKNELGLFENPYRFADESKEKELGHCQAHRETARKLAEESCVLLENDGILPLKKEGQKIALIGPAADSAEICGSWSLFWNSADVTTLRTGMEEKTQLSACVKGCDLLDAEPVYIGFRGQELRGRKDQSDLIAEAVEAAKKADVVVMTLGESPQQSGEGAARAFLDLPECQKKLFDAVYEVNSRIAVLVFSGRPLDLRYIVNRAAALMLVWQPGTEGGAALANLLFGDAVPSGKLSMSVPYCVGQVPVYYARYNTGRPAKKGTRNRFLSAYQDIPNEPLYPFGYGKSYTEFSYGKPVADRGEVGTGETVTVVSEVQNTGMTAGTEVVQCYVQDLVSSTSRPVRELKAFARVFLRPGEKKQVAFTLDEKDFSFLRADKTWGPERGRFRVFVGGDSNAEQETEIYYCG</sequence>
<comment type="similarity">
    <text evidence="2 7">Belongs to the glycosyl hydrolase 3 family.</text>
</comment>
<evidence type="ECO:0000313" key="9">
    <source>
        <dbReference type="EMBL" id="RZS94406.1"/>
    </source>
</evidence>
<dbReference type="PRINTS" id="PR00133">
    <property type="entry name" value="GLHYDRLASE3"/>
</dbReference>
<keyword evidence="5 7" id="KW-0378">Hydrolase</keyword>
<dbReference type="EMBL" id="SGXF01000004">
    <property type="protein sequence ID" value="RZS94406.1"/>
    <property type="molecule type" value="Genomic_DNA"/>
</dbReference>
<protein>
    <recommendedName>
        <fullName evidence="3">beta-glucosidase</fullName>
        <ecNumber evidence="3">3.2.1.21</ecNumber>
    </recommendedName>
</protein>
<dbReference type="PANTHER" id="PTHR30620:SF16">
    <property type="entry name" value="LYSOSOMAL BETA GLUCOSIDASE"/>
    <property type="match status" value="1"/>
</dbReference>
<comment type="catalytic activity">
    <reaction evidence="1">
        <text>Hydrolysis of terminal, non-reducing beta-D-glucosyl residues with release of beta-D-glucose.</text>
        <dbReference type="EC" id="3.2.1.21"/>
    </reaction>
</comment>
<dbReference type="Gene3D" id="3.20.20.300">
    <property type="entry name" value="Glycoside hydrolase, family 3, N-terminal domain"/>
    <property type="match status" value="1"/>
</dbReference>
<dbReference type="InterPro" id="IPR019800">
    <property type="entry name" value="Glyco_hydro_3_AS"/>
</dbReference>
<dbReference type="SUPFAM" id="SSF51445">
    <property type="entry name" value="(Trans)glycosidases"/>
    <property type="match status" value="1"/>
</dbReference>
<dbReference type="EC" id="3.2.1.21" evidence="3"/>
<evidence type="ECO:0000313" key="10">
    <source>
        <dbReference type="Proteomes" id="UP000292927"/>
    </source>
</evidence>
<dbReference type="PANTHER" id="PTHR30620">
    <property type="entry name" value="PERIPLASMIC BETA-GLUCOSIDASE-RELATED"/>
    <property type="match status" value="1"/>
</dbReference>
<evidence type="ECO:0000256" key="5">
    <source>
        <dbReference type="ARBA" id="ARBA00022801"/>
    </source>
</evidence>
<dbReference type="InterPro" id="IPR036881">
    <property type="entry name" value="Glyco_hydro_3_C_sf"/>
</dbReference>
<dbReference type="InterPro" id="IPR013783">
    <property type="entry name" value="Ig-like_fold"/>
</dbReference>
<dbReference type="InterPro" id="IPR036962">
    <property type="entry name" value="Glyco_hydro_3_N_sf"/>
</dbReference>
<dbReference type="Gene3D" id="2.60.40.10">
    <property type="entry name" value="Immunoglobulins"/>
    <property type="match status" value="1"/>
</dbReference>
<evidence type="ECO:0000256" key="6">
    <source>
        <dbReference type="ARBA" id="ARBA00023295"/>
    </source>
</evidence>
<proteinExistence type="inferred from homology"/>
<dbReference type="GO" id="GO:0009251">
    <property type="term" value="P:glucan catabolic process"/>
    <property type="evidence" value="ECO:0007669"/>
    <property type="project" value="TreeGrafter"/>
</dbReference>
<dbReference type="SUPFAM" id="SSF52279">
    <property type="entry name" value="Beta-D-glucan exohydrolase, C-terminal domain"/>
    <property type="match status" value="1"/>
</dbReference>
<dbReference type="OrthoDB" id="98455at2"/>
<accession>A0A4Q7P3A6</accession>
<dbReference type="FunFam" id="2.60.40.10:FF:000495">
    <property type="entry name" value="Periplasmic beta-glucosidase"/>
    <property type="match status" value="1"/>
</dbReference>
<comment type="caution">
    <text evidence="9">The sequence shown here is derived from an EMBL/GenBank/DDBJ whole genome shotgun (WGS) entry which is preliminary data.</text>
</comment>
<dbReference type="InterPro" id="IPR017853">
    <property type="entry name" value="GH"/>
</dbReference>
<evidence type="ECO:0000256" key="1">
    <source>
        <dbReference type="ARBA" id="ARBA00000448"/>
    </source>
</evidence>
<dbReference type="AlphaFoldDB" id="A0A4Q7P3A6"/>
<reference evidence="9 10" key="1">
    <citation type="submission" date="2019-02" db="EMBL/GenBank/DDBJ databases">
        <title>Genomic Encyclopedia of Type Strains, Phase IV (KMG-IV): sequencing the most valuable type-strain genomes for metagenomic binning, comparative biology and taxonomic classification.</title>
        <authorList>
            <person name="Goeker M."/>
        </authorList>
    </citation>
    <scope>NUCLEOTIDE SEQUENCE [LARGE SCALE GENOMIC DNA]</scope>
    <source>
        <strain evidence="9 10">DSM 29486</strain>
    </source>
</reference>
<dbReference type="Gene3D" id="3.40.50.1700">
    <property type="entry name" value="Glycoside hydrolase family 3 C-terminal domain"/>
    <property type="match status" value="1"/>
</dbReference>
<name>A0A4Q7P3A6_9FIRM</name>
<keyword evidence="10" id="KW-1185">Reference proteome</keyword>
<dbReference type="InterPro" id="IPR002772">
    <property type="entry name" value="Glyco_hydro_3_C"/>
</dbReference>
<dbReference type="Pfam" id="PF01915">
    <property type="entry name" value="Glyco_hydro_3_C"/>
    <property type="match status" value="1"/>
</dbReference>
<evidence type="ECO:0000259" key="8">
    <source>
        <dbReference type="SMART" id="SM01217"/>
    </source>
</evidence>
<feature type="domain" description="Fibronectin type III-like" evidence="8">
    <location>
        <begin position="652"/>
        <end position="721"/>
    </location>
</feature>
<dbReference type="InterPro" id="IPR001764">
    <property type="entry name" value="Glyco_hydro_3_N"/>
</dbReference>
<dbReference type="Pfam" id="PF00933">
    <property type="entry name" value="Glyco_hydro_3"/>
    <property type="match status" value="1"/>
</dbReference>
<keyword evidence="6 7" id="KW-0326">Glycosidase</keyword>